<evidence type="ECO:0000256" key="5">
    <source>
        <dbReference type="ARBA" id="ARBA00048200"/>
    </source>
</evidence>
<dbReference type="InterPro" id="IPR005913">
    <property type="entry name" value="dTDP_dehydrorham_reduct"/>
</dbReference>
<dbReference type="PANTHER" id="PTHR10491">
    <property type="entry name" value="DTDP-4-DEHYDRORHAMNOSE REDUCTASE"/>
    <property type="match status" value="1"/>
</dbReference>
<dbReference type="EC" id="1.1.1.133" evidence="3 6"/>
<evidence type="ECO:0000256" key="6">
    <source>
        <dbReference type="RuleBase" id="RU364082"/>
    </source>
</evidence>
<comment type="cofactor">
    <cofactor evidence="6">
        <name>Mg(2+)</name>
        <dbReference type="ChEBI" id="CHEBI:18420"/>
    </cofactor>
    <text evidence="6">Binds 1 Mg(2+) ion per monomer.</text>
</comment>
<dbReference type="Pfam" id="PF04321">
    <property type="entry name" value="RmlD_sub_bind"/>
    <property type="match status" value="1"/>
</dbReference>
<dbReference type="InterPro" id="IPR036291">
    <property type="entry name" value="NAD(P)-bd_dom_sf"/>
</dbReference>
<comment type="function">
    <text evidence="6">Catalyzes the reduction of dTDP-6-deoxy-L-lyxo-4-hexulose to yield dTDP-L-rhamnose.</text>
</comment>
<evidence type="ECO:0000256" key="4">
    <source>
        <dbReference type="ARBA" id="ARBA00017099"/>
    </source>
</evidence>
<keyword evidence="6" id="KW-0521">NADP</keyword>
<evidence type="ECO:0000313" key="9">
    <source>
        <dbReference type="Proteomes" id="UP000199305"/>
    </source>
</evidence>
<comment type="pathway">
    <text evidence="1 6">Carbohydrate biosynthesis; dTDP-L-rhamnose biosynthesis.</text>
</comment>
<proteinExistence type="inferred from homology"/>
<keyword evidence="9" id="KW-1185">Reference proteome</keyword>
<evidence type="ECO:0000256" key="1">
    <source>
        <dbReference type="ARBA" id="ARBA00004781"/>
    </source>
</evidence>
<organism evidence="8 9">
    <name type="scientific">Microbulbifer yueqingensis</name>
    <dbReference type="NCBI Taxonomy" id="658219"/>
    <lineage>
        <taxon>Bacteria</taxon>
        <taxon>Pseudomonadati</taxon>
        <taxon>Pseudomonadota</taxon>
        <taxon>Gammaproteobacteria</taxon>
        <taxon>Cellvibrionales</taxon>
        <taxon>Microbulbiferaceae</taxon>
        <taxon>Microbulbifer</taxon>
    </lineage>
</organism>
<name>A0A1G9AA42_9GAMM</name>
<evidence type="ECO:0000256" key="2">
    <source>
        <dbReference type="ARBA" id="ARBA00010944"/>
    </source>
</evidence>
<accession>A0A1G9AA42</accession>
<evidence type="ECO:0000313" key="8">
    <source>
        <dbReference type="EMBL" id="SDK24121.1"/>
    </source>
</evidence>
<dbReference type="UniPathway" id="UPA00281"/>
<gene>
    <name evidence="8" type="ORF">SAMN05216212_1910</name>
</gene>
<dbReference type="RefSeq" id="WP_245720660.1">
    <property type="nucleotide sequence ID" value="NZ_FNFH01000003.1"/>
</dbReference>
<dbReference type="InterPro" id="IPR029903">
    <property type="entry name" value="RmlD-like-bd"/>
</dbReference>
<dbReference type="Gene3D" id="3.90.25.10">
    <property type="entry name" value="UDP-galactose 4-epimerase, domain 1"/>
    <property type="match status" value="1"/>
</dbReference>
<sequence>MIGKNGQLAWELVRSKPQGWHVTAVGREEFDITHRHSVASIFEQSRPDIIINSAAYTAVDRAEQATEEAYLLNEAAVAELASHAKNFGASFIQLSTDFVFDGKKSEPYDSMDAPSPLNVYGHSKLAGERALFASEVKSSVVIRTSWVYSCHGSNFVKTMLRLMAERDSLGVVSDQVGSPTWANGLAKAVWTVAGHMANSQVPSKPEIFHWADAGVASWYDFATAIQEIALDKGILQRPTEIRPISQKEYPTPAQRPSYSVLDKSKLEQTFNFPAKHWRTQLTLMLDEYKELSKRGAY</sequence>
<dbReference type="CDD" id="cd05254">
    <property type="entry name" value="dTDP_HR_like_SDR_e"/>
    <property type="match status" value="1"/>
</dbReference>
<dbReference type="GO" id="GO:0005829">
    <property type="term" value="C:cytosol"/>
    <property type="evidence" value="ECO:0007669"/>
    <property type="project" value="TreeGrafter"/>
</dbReference>
<dbReference type="GO" id="GO:0019305">
    <property type="term" value="P:dTDP-rhamnose biosynthetic process"/>
    <property type="evidence" value="ECO:0007669"/>
    <property type="project" value="UniProtKB-UniPathway"/>
</dbReference>
<dbReference type="GO" id="GO:0008831">
    <property type="term" value="F:dTDP-4-dehydrorhamnose reductase activity"/>
    <property type="evidence" value="ECO:0007669"/>
    <property type="project" value="UniProtKB-EC"/>
</dbReference>
<dbReference type="GO" id="GO:0009243">
    <property type="term" value="P:O antigen biosynthetic process"/>
    <property type="evidence" value="ECO:0007669"/>
    <property type="project" value="UniProtKB-UniPathway"/>
</dbReference>
<evidence type="ECO:0000259" key="7">
    <source>
        <dbReference type="Pfam" id="PF04321"/>
    </source>
</evidence>
<dbReference type="SUPFAM" id="SSF51735">
    <property type="entry name" value="NAD(P)-binding Rossmann-fold domains"/>
    <property type="match status" value="1"/>
</dbReference>
<evidence type="ECO:0000256" key="3">
    <source>
        <dbReference type="ARBA" id="ARBA00012929"/>
    </source>
</evidence>
<dbReference type="NCBIfam" id="TIGR01214">
    <property type="entry name" value="rmlD"/>
    <property type="match status" value="1"/>
</dbReference>
<dbReference type="EMBL" id="FNFH01000003">
    <property type="protein sequence ID" value="SDK24121.1"/>
    <property type="molecule type" value="Genomic_DNA"/>
</dbReference>
<dbReference type="Gene3D" id="3.40.50.720">
    <property type="entry name" value="NAD(P)-binding Rossmann-like Domain"/>
    <property type="match status" value="1"/>
</dbReference>
<dbReference type="STRING" id="658219.SAMN05216212_1910"/>
<feature type="domain" description="RmlD-like substrate binding" evidence="7">
    <location>
        <begin position="2"/>
        <end position="289"/>
    </location>
</feature>
<dbReference type="PANTHER" id="PTHR10491:SF4">
    <property type="entry name" value="METHIONINE ADENOSYLTRANSFERASE 2 SUBUNIT BETA"/>
    <property type="match status" value="1"/>
</dbReference>
<comment type="similarity">
    <text evidence="2 6">Belongs to the dTDP-4-dehydrorhamnose reductase family.</text>
</comment>
<dbReference type="AlphaFoldDB" id="A0A1G9AA42"/>
<dbReference type="Proteomes" id="UP000199305">
    <property type="component" value="Unassembled WGS sequence"/>
</dbReference>
<comment type="catalytic activity">
    <reaction evidence="5 6">
        <text>dTDP-beta-L-rhamnose + NADP(+) = dTDP-4-dehydro-beta-L-rhamnose + NADPH + H(+)</text>
        <dbReference type="Rhea" id="RHEA:21796"/>
        <dbReference type="ChEBI" id="CHEBI:15378"/>
        <dbReference type="ChEBI" id="CHEBI:57510"/>
        <dbReference type="ChEBI" id="CHEBI:57783"/>
        <dbReference type="ChEBI" id="CHEBI:58349"/>
        <dbReference type="ChEBI" id="CHEBI:62830"/>
        <dbReference type="EC" id="1.1.1.133"/>
    </reaction>
</comment>
<keyword evidence="6" id="KW-0560">Oxidoreductase</keyword>
<reference evidence="9" key="1">
    <citation type="submission" date="2016-10" db="EMBL/GenBank/DDBJ databases">
        <authorList>
            <person name="Varghese N."/>
            <person name="Submissions S."/>
        </authorList>
    </citation>
    <scope>NUCLEOTIDE SEQUENCE [LARGE SCALE GENOMIC DNA]</scope>
    <source>
        <strain evidence="9">CGMCC 1.10658</strain>
    </source>
</reference>
<dbReference type="UniPathway" id="UPA00124"/>
<protein>
    <recommendedName>
        <fullName evidence="4 6">dTDP-4-dehydrorhamnose reductase</fullName>
        <ecNumber evidence="3 6">1.1.1.133</ecNumber>
    </recommendedName>
</protein>